<dbReference type="RefSeq" id="WP_184844971.1">
    <property type="nucleotide sequence ID" value="NZ_JACHMN010000003.1"/>
</dbReference>
<dbReference type="Gene3D" id="2.60.40.10">
    <property type="entry name" value="Immunoglobulins"/>
    <property type="match status" value="1"/>
</dbReference>
<sequence>MTKLRAAIVSTAVLLAVLGSAPAPAAAAVVPDVTSIDFGTGTLGQAGSPRTVTMTADGPLPSQMDQASITDPGSDVPLSFSISADTCSGTTLAVGGTCTVTILPRAAATGAQGAYLLLTEVGGEETWIELTLTGVAGVTGTYRQITPTRILDTRFGIGAPKAPIGPGGTLGLPVLGRGGVPGDSVSAVVLNVTVTGPTSAGFVTVFPHGVIRPYASSLNFPAGWTGANSVTVGIGTDGKVDFFNSAGSTGVIADVMGYYLTATGDGAGAGEFFPTVPQRVLDTRSEPGYRLGGQESIYVPLSFGVDNRRIKAFAVTITAVSPLAAGYLTAWSGANGPIPGTSTLNFTTGTTVANMAIVPTSICLFHGGCIDKAMIGIYNGSAKGVHVLVDLVGVYDDGTLGGGLRFQPQTPTRIVDTRVGIGSGPFGPGFTRTLSASPVAIYNTVALAANVTAIVPSAATFLTLWPALDGVGRPGVSNLNPAAGQTVANAAVVQIGPTEEFKVFNQAGLIDIAIDVVGTFFDPSAGQQGSLRRSLAPVRVDRP</sequence>
<evidence type="ECO:0000256" key="1">
    <source>
        <dbReference type="SAM" id="SignalP"/>
    </source>
</evidence>
<evidence type="ECO:0000313" key="2">
    <source>
        <dbReference type="EMBL" id="MBB5873581.1"/>
    </source>
</evidence>
<protein>
    <recommendedName>
        <fullName evidence="4">Choice-of-anchor D domain-containing protein</fullName>
    </recommendedName>
</protein>
<dbReference type="EMBL" id="JACHMN010000003">
    <property type="protein sequence ID" value="MBB5873581.1"/>
    <property type="molecule type" value="Genomic_DNA"/>
</dbReference>
<feature type="chain" id="PRO_5038600986" description="Choice-of-anchor D domain-containing protein" evidence="1">
    <location>
        <begin position="26"/>
        <end position="543"/>
    </location>
</feature>
<dbReference type="AlphaFoldDB" id="A0A841C426"/>
<reference evidence="2 3" key="1">
    <citation type="submission" date="2020-08" db="EMBL/GenBank/DDBJ databases">
        <title>Sequencing the genomes of 1000 actinobacteria strains.</title>
        <authorList>
            <person name="Klenk H.-P."/>
        </authorList>
    </citation>
    <scope>NUCLEOTIDE SEQUENCE [LARGE SCALE GENOMIC DNA]</scope>
    <source>
        <strain evidence="2 3">DSM 45362</strain>
    </source>
</reference>
<dbReference type="GO" id="GO:0005975">
    <property type="term" value="P:carbohydrate metabolic process"/>
    <property type="evidence" value="ECO:0007669"/>
    <property type="project" value="UniProtKB-ARBA"/>
</dbReference>
<dbReference type="InterPro" id="IPR013783">
    <property type="entry name" value="Ig-like_fold"/>
</dbReference>
<comment type="caution">
    <text evidence="2">The sequence shown here is derived from an EMBL/GenBank/DDBJ whole genome shotgun (WGS) entry which is preliminary data.</text>
</comment>
<keyword evidence="3" id="KW-1185">Reference proteome</keyword>
<feature type="signal peptide" evidence="1">
    <location>
        <begin position="1"/>
        <end position="25"/>
    </location>
</feature>
<accession>A0A841C426</accession>
<proteinExistence type="predicted"/>
<gene>
    <name evidence="2" type="ORF">F4553_007015</name>
</gene>
<keyword evidence="1" id="KW-0732">Signal</keyword>
<name>A0A841C426_9ACTN</name>
<organism evidence="2 3">
    <name type="scientific">Allocatelliglobosispora scoriae</name>
    <dbReference type="NCBI Taxonomy" id="643052"/>
    <lineage>
        <taxon>Bacteria</taxon>
        <taxon>Bacillati</taxon>
        <taxon>Actinomycetota</taxon>
        <taxon>Actinomycetes</taxon>
        <taxon>Micromonosporales</taxon>
        <taxon>Micromonosporaceae</taxon>
        <taxon>Allocatelliglobosispora</taxon>
    </lineage>
</organism>
<evidence type="ECO:0000313" key="3">
    <source>
        <dbReference type="Proteomes" id="UP000587527"/>
    </source>
</evidence>
<evidence type="ECO:0008006" key="4">
    <source>
        <dbReference type="Google" id="ProtNLM"/>
    </source>
</evidence>
<dbReference type="Proteomes" id="UP000587527">
    <property type="component" value="Unassembled WGS sequence"/>
</dbReference>